<dbReference type="Proteomes" id="UP001147782">
    <property type="component" value="Unassembled WGS sequence"/>
</dbReference>
<dbReference type="EMBL" id="JAPZBS010000005">
    <property type="protein sequence ID" value="KAJ5370013.1"/>
    <property type="molecule type" value="Genomic_DNA"/>
</dbReference>
<sequence length="271" mass="30715">MRLDPQYSDLTIKCGDQVYWVHKSIICPRSAFFAKACNGKFQESYANKVTLQEEPALVRQMIEYLYTLDYQVDTLSESAPFTLKDVPTDLTQSDTANTDSAYQEMVIQGDQDSLNTSKSTSDFASYGCDPLSFHISMYALADRMFIEGLKGLSKRKVEQELLQRLDASSFPSGIVEIYNSTPSQDRGLRDLAVRVTMHHLTRLRTEDEESPAPFQNSLLQSVPQFLFDLAVAMMDSTVIEWARFGECKKDWSRNAEVSAARLKVFAKFGKM</sequence>
<evidence type="ECO:0000313" key="3">
    <source>
        <dbReference type="Proteomes" id="UP001147782"/>
    </source>
</evidence>
<protein>
    <recommendedName>
        <fullName evidence="1">BTB domain-containing protein</fullName>
    </recommendedName>
</protein>
<accession>A0A9W9V5U3</accession>
<dbReference type="SUPFAM" id="SSF54695">
    <property type="entry name" value="POZ domain"/>
    <property type="match status" value="1"/>
</dbReference>
<dbReference type="OrthoDB" id="6359816at2759"/>
<dbReference type="Gene3D" id="3.30.710.10">
    <property type="entry name" value="Potassium Channel Kv1.1, Chain A"/>
    <property type="match status" value="1"/>
</dbReference>
<dbReference type="GeneID" id="81438213"/>
<evidence type="ECO:0000259" key="1">
    <source>
        <dbReference type="PROSITE" id="PS50097"/>
    </source>
</evidence>
<comment type="caution">
    <text evidence="2">The sequence shown here is derived from an EMBL/GenBank/DDBJ whole genome shotgun (WGS) entry which is preliminary data.</text>
</comment>
<gene>
    <name evidence="2" type="ORF">N7496_006105</name>
</gene>
<dbReference type="PROSITE" id="PS50097">
    <property type="entry name" value="BTB"/>
    <property type="match status" value="1"/>
</dbReference>
<evidence type="ECO:0000313" key="2">
    <source>
        <dbReference type="EMBL" id="KAJ5370013.1"/>
    </source>
</evidence>
<name>A0A9W9V5U3_9EURO</name>
<keyword evidence="3" id="KW-1185">Reference proteome</keyword>
<dbReference type="CDD" id="cd18186">
    <property type="entry name" value="BTB_POZ_ZBTB_KLHL-like"/>
    <property type="match status" value="1"/>
</dbReference>
<organism evidence="2 3">
    <name type="scientific">Penicillium cataractarum</name>
    <dbReference type="NCBI Taxonomy" id="2100454"/>
    <lineage>
        <taxon>Eukaryota</taxon>
        <taxon>Fungi</taxon>
        <taxon>Dikarya</taxon>
        <taxon>Ascomycota</taxon>
        <taxon>Pezizomycotina</taxon>
        <taxon>Eurotiomycetes</taxon>
        <taxon>Eurotiomycetidae</taxon>
        <taxon>Eurotiales</taxon>
        <taxon>Aspergillaceae</taxon>
        <taxon>Penicillium</taxon>
    </lineage>
</organism>
<feature type="domain" description="BTB" evidence="1">
    <location>
        <begin position="8"/>
        <end position="74"/>
    </location>
</feature>
<dbReference type="AlphaFoldDB" id="A0A9W9V5U3"/>
<dbReference type="InterPro" id="IPR000210">
    <property type="entry name" value="BTB/POZ_dom"/>
</dbReference>
<reference evidence="2" key="2">
    <citation type="journal article" date="2023" name="IMA Fungus">
        <title>Comparative genomic study of the Penicillium genus elucidates a diverse pangenome and 15 lateral gene transfer events.</title>
        <authorList>
            <person name="Petersen C."/>
            <person name="Sorensen T."/>
            <person name="Nielsen M.R."/>
            <person name="Sondergaard T.E."/>
            <person name="Sorensen J.L."/>
            <person name="Fitzpatrick D.A."/>
            <person name="Frisvad J.C."/>
            <person name="Nielsen K.L."/>
        </authorList>
    </citation>
    <scope>NUCLEOTIDE SEQUENCE</scope>
    <source>
        <strain evidence="2">IBT 29864</strain>
    </source>
</reference>
<dbReference type="PANTHER" id="PTHR47843">
    <property type="entry name" value="BTB DOMAIN-CONTAINING PROTEIN-RELATED"/>
    <property type="match status" value="1"/>
</dbReference>
<dbReference type="Pfam" id="PF00651">
    <property type="entry name" value="BTB"/>
    <property type="match status" value="1"/>
</dbReference>
<dbReference type="PANTHER" id="PTHR47843:SF5">
    <property type="entry name" value="BTB_POZ DOMAIN PROTEIN"/>
    <property type="match status" value="1"/>
</dbReference>
<proteinExistence type="predicted"/>
<dbReference type="RefSeq" id="XP_056554447.1">
    <property type="nucleotide sequence ID" value="XM_056699034.1"/>
</dbReference>
<dbReference type="InterPro" id="IPR011333">
    <property type="entry name" value="SKP1/BTB/POZ_sf"/>
</dbReference>
<reference evidence="2" key="1">
    <citation type="submission" date="2022-11" db="EMBL/GenBank/DDBJ databases">
        <authorList>
            <person name="Petersen C."/>
        </authorList>
    </citation>
    <scope>NUCLEOTIDE SEQUENCE</scope>
    <source>
        <strain evidence="2">IBT 29864</strain>
    </source>
</reference>